<sequence length="722" mass="79718">MYACLLACCTVRTGGCELWLAEELRSEATASSGTSGVRLNWKAQNLPGRSQALLQGLRQRSARTCEGGAVGRRVAAALIDVAIWRCPDLIVSQASISSRVAVGGLGIALLDATGPPPSTEYLVMPVELAEVLLLLLRVPPRMLCDGARLLLSRGAASNELKSIKVGRGGIPAARPLSRAWQAWLGSFPAPLSEPDLARKNPRGQGPPPPPMFQCQHPWLLADPARGRWTHVAIHGPRPLSRPGDSPVAPGRPCRVSSGLHSRPRPRHVLCSAAAPLRVLNSTAAHRAPSSHDDRALQLQPFQASCLTSLTEWARAARPTATATPHSTTNITRRAPARHSPTLRWKKKRLLDPWLFAQDETPPLRPPSSRGLTSGRIPRAPAKGAAAPKEGSSPAPAAQPEPVHEPPTNTQIPFDDDDGDSAFDDDASALSSTASLSESIFDYRSINGRTFQNSKTTEYWGPNDDRQNNGLDIAHHFMVMLKGDKLFDAPIERPKRVLDVGTGTGIWAIDMADAYPSAEIIGTDISPIQPTWVPPNCMFHIEDAQLEWTYRPESFDFVHMRTLYGSISDWGELYRQAFRALQPGGWLEDFEINIHLHSDVPEVRDDPEHIFKRWAKVFWEGADRIHRTLRIANNGTMRKLVVGAGFTNVVERSYQVPVGAWSSDPKMKQIGAYNLAFMDESLEGFALFILKEIMGWKYEEVQLFVMEMRKAIRNPRIRPYYLM</sequence>
<organism evidence="3 4">
    <name type="scientific">Purpureocillium lilacinum</name>
    <name type="common">Paecilomyces lilacinus</name>
    <dbReference type="NCBI Taxonomy" id="33203"/>
    <lineage>
        <taxon>Eukaryota</taxon>
        <taxon>Fungi</taxon>
        <taxon>Dikarya</taxon>
        <taxon>Ascomycota</taxon>
        <taxon>Pezizomycotina</taxon>
        <taxon>Sordariomycetes</taxon>
        <taxon>Hypocreomycetidae</taxon>
        <taxon>Hypocreales</taxon>
        <taxon>Ophiocordycipitaceae</taxon>
        <taxon>Purpureocillium</taxon>
    </lineage>
</organism>
<dbReference type="PANTHER" id="PTHR43591:SF10">
    <property type="entry name" value="ABC TRANSMEMBRANE TYPE-1 DOMAIN-CONTAINING PROTEIN-RELATED"/>
    <property type="match status" value="1"/>
</dbReference>
<evidence type="ECO:0000313" key="4">
    <source>
        <dbReference type="Proteomes" id="UP001287286"/>
    </source>
</evidence>
<feature type="region of interest" description="Disordered" evidence="2">
    <location>
        <begin position="355"/>
        <end position="428"/>
    </location>
</feature>
<feature type="region of interest" description="Disordered" evidence="2">
    <location>
        <begin position="316"/>
        <end position="343"/>
    </location>
</feature>
<evidence type="ECO:0000256" key="1">
    <source>
        <dbReference type="ARBA" id="ARBA00038158"/>
    </source>
</evidence>
<gene>
    <name evidence="3" type="ORF">Purlil1_139</name>
</gene>
<evidence type="ECO:0008006" key="5">
    <source>
        <dbReference type="Google" id="ProtNLM"/>
    </source>
</evidence>
<accession>A0ABR0CI86</accession>
<evidence type="ECO:0000256" key="2">
    <source>
        <dbReference type="SAM" id="MobiDB-lite"/>
    </source>
</evidence>
<feature type="region of interest" description="Disordered" evidence="2">
    <location>
        <begin position="236"/>
        <end position="261"/>
    </location>
</feature>
<feature type="compositionally biased region" description="Low complexity" evidence="2">
    <location>
        <begin position="316"/>
        <end position="328"/>
    </location>
</feature>
<evidence type="ECO:0000313" key="3">
    <source>
        <dbReference type="EMBL" id="KAK4095343.1"/>
    </source>
</evidence>
<dbReference type="Pfam" id="PF13489">
    <property type="entry name" value="Methyltransf_23"/>
    <property type="match status" value="1"/>
</dbReference>
<dbReference type="Proteomes" id="UP001287286">
    <property type="component" value="Unassembled WGS sequence"/>
</dbReference>
<dbReference type="Gene3D" id="3.40.50.150">
    <property type="entry name" value="Vaccinia Virus protein VP39"/>
    <property type="match status" value="1"/>
</dbReference>
<protein>
    <recommendedName>
        <fullName evidence="5">Methyltransferase domain-containing protein</fullName>
    </recommendedName>
</protein>
<dbReference type="InterPro" id="IPR029063">
    <property type="entry name" value="SAM-dependent_MTases_sf"/>
</dbReference>
<dbReference type="CDD" id="cd02440">
    <property type="entry name" value="AdoMet_MTases"/>
    <property type="match status" value="1"/>
</dbReference>
<name>A0ABR0CI86_PURLI</name>
<dbReference type="SUPFAM" id="SSF53335">
    <property type="entry name" value="S-adenosyl-L-methionine-dependent methyltransferases"/>
    <property type="match status" value="1"/>
</dbReference>
<reference evidence="3 4" key="1">
    <citation type="journal article" date="2024" name="Microbiol. Resour. Announc.">
        <title>Genome annotations for the ascomycete fungi Trichoderma harzianum, Trichoderma aggressivum, and Purpureocillium lilacinum.</title>
        <authorList>
            <person name="Beijen E.P.W."/>
            <person name="Ohm R.A."/>
        </authorList>
    </citation>
    <scope>NUCLEOTIDE SEQUENCE [LARGE SCALE GENOMIC DNA]</scope>
    <source>
        <strain evidence="3 4">CBS 150709</strain>
    </source>
</reference>
<comment type="caution">
    <text evidence="3">The sequence shown here is derived from an EMBL/GenBank/DDBJ whole genome shotgun (WGS) entry which is preliminary data.</text>
</comment>
<proteinExistence type="inferred from homology"/>
<keyword evidence="4" id="KW-1185">Reference proteome</keyword>
<feature type="compositionally biased region" description="Acidic residues" evidence="2">
    <location>
        <begin position="413"/>
        <end position="426"/>
    </location>
</feature>
<dbReference type="PANTHER" id="PTHR43591">
    <property type="entry name" value="METHYLTRANSFERASE"/>
    <property type="match status" value="1"/>
</dbReference>
<feature type="compositionally biased region" description="Low complexity" evidence="2">
    <location>
        <begin position="379"/>
        <end position="392"/>
    </location>
</feature>
<dbReference type="EMBL" id="JAWRVI010000001">
    <property type="protein sequence ID" value="KAK4095343.1"/>
    <property type="molecule type" value="Genomic_DNA"/>
</dbReference>
<comment type="similarity">
    <text evidence="1">Belongs to the methyltransferase superfamily. LaeA methyltransferase family.</text>
</comment>